<gene>
    <name evidence="1" type="ORF">K227x_18510</name>
</gene>
<proteinExistence type="predicted"/>
<dbReference type="AlphaFoldDB" id="A0A517N8K1"/>
<dbReference type="Proteomes" id="UP000318538">
    <property type="component" value="Chromosome"/>
</dbReference>
<sequence>MPAAQSFNRVGIAPRAPDVKRAARWSRGETNVNDALREFPSCQRPNRLTAWATPRAHQT</sequence>
<dbReference type="KEGG" id="rlc:K227x_18510"/>
<keyword evidence="2" id="KW-1185">Reference proteome</keyword>
<dbReference type="EMBL" id="CP036525">
    <property type="protein sequence ID" value="QDT03467.1"/>
    <property type="molecule type" value="Genomic_DNA"/>
</dbReference>
<evidence type="ECO:0000313" key="2">
    <source>
        <dbReference type="Proteomes" id="UP000318538"/>
    </source>
</evidence>
<reference evidence="1 2" key="1">
    <citation type="submission" date="2019-02" db="EMBL/GenBank/DDBJ databases">
        <title>Deep-cultivation of Planctomycetes and their phenomic and genomic characterization uncovers novel biology.</title>
        <authorList>
            <person name="Wiegand S."/>
            <person name="Jogler M."/>
            <person name="Boedeker C."/>
            <person name="Pinto D."/>
            <person name="Vollmers J."/>
            <person name="Rivas-Marin E."/>
            <person name="Kohn T."/>
            <person name="Peeters S.H."/>
            <person name="Heuer A."/>
            <person name="Rast P."/>
            <person name="Oberbeckmann S."/>
            <person name="Bunk B."/>
            <person name="Jeske O."/>
            <person name="Meyerdierks A."/>
            <person name="Storesund J.E."/>
            <person name="Kallscheuer N."/>
            <person name="Luecker S."/>
            <person name="Lage O.M."/>
            <person name="Pohl T."/>
            <person name="Merkel B.J."/>
            <person name="Hornburger P."/>
            <person name="Mueller R.-W."/>
            <person name="Bruemmer F."/>
            <person name="Labrenz M."/>
            <person name="Spormann A.M."/>
            <person name="Op den Camp H."/>
            <person name="Overmann J."/>
            <person name="Amann R."/>
            <person name="Jetten M.S.M."/>
            <person name="Mascher T."/>
            <person name="Medema M.H."/>
            <person name="Devos D.P."/>
            <person name="Kaster A.-K."/>
            <person name="Ovreas L."/>
            <person name="Rohde M."/>
            <person name="Galperin M.Y."/>
            <person name="Jogler C."/>
        </authorList>
    </citation>
    <scope>NUCLEOTIDE SEQUENCE [LARGE SCALE GENOMIC DNA]</scope>
    <source>
        <strain evidence="1 2">K22_7</strain>
    </source>
</reference>
<evidence type="ECO:0000313" key="1">
    <source>
        <dbReference type="EMBL" id="QDT03467.1"/>
    </source>
</evidence>
<organism evidence="1 2">
    <name type="scientific">Rubripirellula lacrimiformis</name>
    <dbReference type="NCBI Taxonomy" id="1930273"/>
    <lineage>
        <taxon>Bacteria</taxon>
        <taxon>Pseudomonadati</taxon>
        <taxon>Planctomycetota</taxon>
        <taxon>Planctomycetia</taxon>
        <taxon>Pirellulales</taxon>
        <taxon>Pirellulaceae</taxon>
        <taxon>Rubripirellula</taxon>
    </lineage>
</organism>
<accession>A0A517N8K1</accession>
<name>A0A517N8K1_9BACT</name>
<protein>
    <submittedName>
        <fullName evidence="1">Uncharacterized protein</fullName>
    </submittedName>
</protein>